<organism evidence="3 4">
    <name type="scientific">Brassica napus</name>
    <name type="common">Rape</name>
    <dbReference type="NCBI Taxonomy" id="3708"/>
    <lineage>
        <taxon>Eukaryota</taxon>
        <taxon>Viridiplantae</taxon>
        <taxon>Streptophyta</taxon>
        <taxon>Embryophyta</taxon>
        <taxon>Tracheophyta</taxon>
        <taxon>Spermatophyta</taxon>
        <taxon>Magnoliopsida</taxon>
        <taxon>eudicotyledons</taxon>
        <taxon>Gunneridae</taxon>
        <taxon>Pentapetalae</taxon>
        <taxon>rosids</taxon>
        <taxon>malvids</taxon>
        <taxon>Brassicales</taxon>
        <taxon>Brassicaceae</taxon>
        <taxon>Brassiceae</taxon>
        <taxon>Brassica</taxon>
    </lineage>
</organism>
<gene>
    <name evidence="3" type="ORF">HID58_087167</name>
</gene>
<feature type="coiled-coil region" evidence="1">
    <location>
        <begin position="335"/>
        <end position="392"/>
    </location>
</feature>
<evidence type="ECO:0000313" key="3">
    <source>
        <dbReference type="EMBL" id="KAH0858906.1"/>
    </source>
</evidence>
<name>A0ABQ7XSR5_BRANA</name>
<keyword evidence="4" id="KW-1185">Reference proteome</keyword>
<evidence type="ECO:0000313" key="4">
    <source>
        <dbReference type="Proteomes" id="UP000824890"/>
    </source>
</evidence>
<proteinExistence type="predicted"/>
<keyword evidence="1" id="KW-0175">Coiled coil</keyword>
<feature type="compositionally biased region" description="Low complexity" evidence="2">
    <location>
        <begin position="17"/>
        <end position="29"/>
    </location>
</feature>
<sequence length="472" mass="51562">MIGSPYKKFSFSRRKGVVPGTGPGVLPRGDSGRLLAGTQRPMEKLGASDGVLETVEPGALVISEEELSYCRDLLDRTIRTMSKGSTSSVPTAADRARLKRMMDSPVSRSYSSSEPCEGSDCDLMAPLPLSCVYAAPQLVGPASSVGEDELSEWRAGTHHAPAEGERAVIRARQLPVDRRQVNILVSEMVLRRSSSWRDMAGGVANDPFTAYHEAAKVMSAKKGSSSRSASGDEVMITGSRRSTVVKLEPSPSLPRNKPKSGGMTTRSAQQPDDMASSVGSLAMALSDLNLNVFPQDSIVLPIGDPSEVVQVLQGGLLWTVSQLYRLGERLSNEGLPILREEIEDLKHQVSAERDQRAARELEIRDLKNKPRHLQLEEEIDALKAAAETFKFEMVIAVNGARVVARWDLMREWLRKQCARWDLATALEQYKVVIQEEASNKGDPPLTFEDEPSIPPVSEMDVDSSVKPRGSPT</sequence>
<reference evidence="3 4" key="1">
    <citation type="submission" date="2021-05" db="EMBL/GenBank/DDBJ databases">
        <title>Genome Assembly of Synthetic Allotetraploid Brassica napus Reveals Homoeologous Exchanges between Subgenomes.</title>
        <authorList>
            <person name="Davis J.T."/>
        </authorList>
    </citation>
    <scope>NUCLEOTIDE SEQUENCE [LARGE SCALE GENOMIC DNA]</scope>
    <source>
        <strain evidence="4">cv. Da-Ae</strain>
        <tissue evidence="3">Seedling</tissue>
    </source>
</reference>
<feature type="region of interest" description="Disordered" evidence="2">
    <location>
        <begin position="221"/>
        <end position="275"/>
    </location>
</feature>
<feature type="region of interest" description="Disordered" evidence="2">
    <location>
        <begin position="13"/>
        <end position="34"/>
    </location>
</feature>
<dbReference type="EMBL" id="JAGKQM010000019">
    <property type="protein sequence ID" value="KAH0858906.1"/>
    <property type="molecule type" value="Genomic_DNA"/>
</dbReference>
<dbReference type="Proteomes" id="UP000824890">
    <property type="component" value="Unassembled WGS sequence"/>
</dbReference>
<evidence type="ECO:0000256" key="2">
    <source>
        <dbReference type="SAM" id="MobiDB-lite"/>
    </source>
</evidence>
<comment type="caution">
    <text evidence="3">The sequence shown here is derived from an EMBL/GenBank/DDBJ whole genome shotgun (WGS) entry which is preliminary data.</text>
</comment>
<protein>
    <submittedName>
        <fullName evidence="3">Uncharacterized protein</fullName>
    </submittedName>
</protein>
<feature type="region of interest" description="Disordered" evidence="2">
    <location>
        <begin position="438"/>
        <end position="472"/>
    </location>
</feature>
<evidence type="ECO:0000256" key="1">
    <source>
        <dbReference type="SAM" id="Coils"/>
    </source>
</evidence>
<feature type="compositionally biased region" description="Low complexity" evidence="2">
    <location>
        <begin position="221"/>
        <end position="231"/>
    </location>
</feature>
<accession>A0ABQ7XSR5</accession>